<organism evidence="1">
    <name type="scientific">Ajellomyces dermatitidis (strain ATCC 18188 / CBS 674.68)</name>
    <name type="common">Blastomyces dermatitidis</name>
    <dbReference type="NCBI Taxonomy" id="653446"/>
    <lineage>
        <taxon>Eukaryota</taxon>
        <taxon>Fungi</taxon>
        <taxon>Dikarya</taxon>
        <taxon>Ascomycota</taxon>
        <taxon>Pezizomycotina</taxon>
        <taxon>Eurotiomycetes</taxon>
        <taxon>Eurotiomycetidae</taxon>
        <taxon>Onygenales</taxon>
        <taxon>Ajellomycetaceae</taxon>
        <taxon>Blastomyces</taxon>
    </lineage>
</organism>
<name>F2TAU7_AJEDA</name>
<dbReference type="AlphaFoldDB" id="F2TAU7"/>
<sequence length="180" mass="20647">MSATIIEAGLGSIQAHLNFLKYAHVVLKKMSTDPQIQSAATPVMSQPFDMQMKYRILLCLPNLEAYAPKLLKFALNFLTPKLSEPRLMDENLFRPFRYSYGTWKDGAVALHHELLEISRKLADLEKEYKLFVAAQDLKRDLSPCSMTCMCNRTCPEEIMMLSTQYMELIQEVGELEFTIT</sequence>
<protein>
    <submittedName>
        <fullName evidence="1">Uncharacterized protein</fullName>
    </submittedName>
</protein>
<evidence type="ECO:0000313" key="1">
    <source>
        <dbReference type="EMBL" id="EGE80360.2"/>
    </source>
</evidence>
<dbReference type="HOGENOM" id="CLU_1992022_0_0_1"/>
<dbReference type="EMBL" id="GG749419">
    <property type="protein sequence ID" value="EGE80360.2"/>
    <property type="molecule type" value="Genomic_DNA"/>
</dbReference>
<gene>
    <name evidence="1" type="ORF">BDDG_03301</name>
</gene>
<accession>F2TAU7</accession>
<reference evidence="1" key="1">
    <citation type="submission" date="2010-03" db="EMBL/GenBank/DDBJ databases">
        <title>Annotation of Blastomyces dermatitidis strain ATCC 18188.</title>
        <authorList>
            <consortium name="The Broad Institute Genome Sequencing Platform"/>
            <consortium name="Broad Institute Genome Sequencing Center for Infectious Disease."/>
            <person name="Cuomo C."/>
            <person name="Klein B."/>
            <person name="Sullivan T."/>
            <person name="Heitman J."/>
            <person name="Young S."/>
            <person name="Zeng Q."/>
            <person name="Gargeya S."/>
            <person name="Alvarado L."/>
            <person name="Berlin A.M."/>
            <person name="Chapman S.B."/>
            <person name="Chen Z."/>
            <person name="Freedman E."/>
            <person name="Gellesch M."/>
            <person name="Goldberg J."/>
            <person name="Griggs A."/>
            <person name="Gujja S."/>
            <person name="Heilman E."/>
            <person name="Heiman D."/>
            <person name="Howarth C."/>
            <person name="Mehta T."/>
            <person name="Neiman D."/>
            <person name="Pearson M."/>
            <person name="Roberts A."/>
            <person name="Saif S."/>
            <person name="Shea T."/>
            <person name="Shenoy N."/>
            <person name="Sisk P."/>
            <person name="Stolte C."/>
            <person name="Sykes S."/>
            <person name="White J."/>
            <person name="Yandava C."/>
            <person name="Haas B."/>
            <person name="Nusbaum C."/>
            <person name="Birren B."/>
        </authorList>
    </citation>
    <scope>NUCLEOTIDE SEQUENCE [LARGE SCALE GENOMIC DNA]</scope>
    <source>
        <strain evidence="1">ATCC 18188</strain>
    </source>
</reference>
<dbReference type="Proteomes" id="UP000007802">
    <property type="component" value="Unassembled WGS sequence"/>
</dbReference>
<proteinExistence type="predicted"/>